<feature type="compositionally biased region" description="Basic and acidic residues" evidence="1">
    <location>
        <begin position="10"/>
        <end position="19"/>
    </location>
</feature>
<comment type="caution">
    <text evidence="2">The sequence shown here is derived from an EMBL/GenBank/DDBJ whole genome shotgun (WGS) entry which is preliminary data.</text>
</comment>
<reference evidence="2" key="1">
    <citation type="journal article" date="2021" name="PeerJ">
        <title>Extensive microbial diversity within the chicken gut microbiome revealed by metagenomics and culture.</title>
        <authorList>
            <person name="Gilroy R."/>
            <person name="Ravi A."/>
            <person name="Getino M."/>
            <person name="Pursley I."/>
            <person name="Horton D.L."/>
            <person name="Alikhan N.F."/>
            <person name="Baker D."/>
            <person name="Gharbi K."/>
            <person name="Hall N."/>
            <person name="Watson M."/>
            <person name="Adriaenssens E.M."/>
            <person name="Foster-Nyarko E."/>
            <person name="Jarju S."/>
            <person name="Secka A."/>
            <person name="Antonio M."/>
            <person name="Oren A."/>
            <person name="Chaudhuri R.R."/>
            <person name="La Ragione R."/>
            <person name="Hildebrand F."/>
            <person name="Pallen M.J."/>
        </authorList>
    </citation>
    <scope>NUCLEOTIDE SEQUENCE</scope>
    <source>
        <strain evidence="2">26628</strain>
    </source>
</reference>
<dbReference type="EMBL" id="DXFD01000022">
    <property type="protein sequence ID" value="HIX46351.1"/>
    <property type="molecule type" value="Genomic_DNA"/>
</dbReference>
<evidence type="ECO:0000256" key="1">
    <source>
        <dbReference type="SAM" id="MobiDB-lite"/>
    </source>
</evidence>
<accession>A0A9D1VT23</accession>
<dbReference type="Proteomes" id="UP000824249">
    <property type="component" value="Unassembled WGS sequence"/>
</dbReference>
<feature type="region of interest" description="Disordered" evidence="1">
    <location>
        <begin position="1"/>
        <end position="40"/>
    </location>
</feature>
<name>A0A9D1VT23_9FIRM</name>
<sequence length="106" mass="11822">MRRPQARGAGGRERGHDSPRAGAPPAKKGRGRAREREQDFPARLRAAYEGQFVGRTLSLVPEEQKEGFTVGYSENYIRIYVQGTLARKTDVRALRPFKDGLLAAPQ</sequence>
<organism evidence="2 3">
    <name type="scientific">Candidatus Borkfalkia faecigallinarum</name>
    <dbReference type="NCBI Taxonomy" id="2838509"/>
    <lineage>
        <taxon>Bacteria</taxon>
        <taxon>Bacillati</taxon>
        <taxon>Bacillota</taxon>
        <taxon>Clostridia</taxon>
        <taxon>Christensenellales</taxon>
        <taxon>Christensenellaceae</taxon>
        <taxon>Candidatus Borkfalkia</taxon>
    </lineage>
</organism>
<evidence type="ECO:0000313" key="3">
    <source>
        <dbReference type="Proteomes" id="UP000824249"/>
    </source>
</evidence>
<protein>
    <submittedName>
        <fullName evidence="2">Uncharacterized protein</fullName>
    </submittedName>
</protein>
<gene>
    <name evidence="2" type="ORF">H9737_01500</name>
</gene>
<evidence type="ECO:0000313" key="2">
    <source>
        <dbReference type="EMBL" id="HIX46351.1"/>
    </source>
</evidence>
<reference evidence="2" key="2">
    <citation type="submission" date="2021-04" db="EMBL/GenBank/DDBJ databases">
        <authorList>
            <person name="Gilroy R."/>
        </authorList>
    </citation>
    <scope>NUCLEOTIDE SEQUENCE</scope>
    <source>
        <strain evidence="2">26628</strain>
    </source>
</reference>
<dbReference type="AlphaFoldDB" id="A0A9D1VT23"/>
<proteinExistence type="predicted"/>